<dbReference type="InterPro" id="IPR001763">
    <property type="entry name" value="Rhodanese-like_dom"/>
</dbReference>
<feature type="signal peptide" evidence="1">
    <location>
        <begin position="1"/>
        <end position="19"/>
    </location>
</feature>
<gene>
    <name evidence="3" type="ORF">KJI95_05945</name>
</gene>
<organism evidence="3 4">
    <name type="scientific">Shewanella jiangmenensis</name>
    <dbReference type="NCBI Taxonomy" id="2837387"/>
    <lineage>
        <taxon>Bacteria</taxon>
        <taxon>Pseudomonadati</taxon>
        <taxon>Pseudomonadota</taxon>
        <taxon>Gammaproteobacteria</taxon>
        <taxon>Alteromonadales</taxon>
        <taxon>Shewanellaceae</taxon>
        <taxon>Shewanella</taxon>
    </lineage>
</organism>
<proteinExistence type="predicted"/>
<keyword evidence="4" id="KW-1185">Reference proteome</keyword>
<dbReference type="RefSeq" id="WP_214506274.1">
    <property type="nucleotide sequence ID" value="NZ_JAHEPS010000002.1"/>
</dbReference>
<dbReference type="InterPro" id="IPR036873">
    <property type="entry name" value="Rhodanese-like_dom_sf"/>
</dbReference>
<reference evidence="3 4" key="1">
    <citation type="submission" date="2021-05" db="EMBL/GenBank/DDBJ databases">
        <title>Shewanella sp. JM162201.</title>
        <authorList>
            <person name="Xu S."/>
            <person name="Li A."/>
        </authorList>
    </citation>
    <scope>NUCLEOTIDE SEQUENCE [LARGE SCALE GENOMIC DNA]</scope>
    <source>
        <strain evidence="3 4">JM162201</strain>
    </source>
</reference>
<name>A0ABS5V305_9GAMM</name>
<sequence length="146" mass="16023">MRNPSLYLLPALIALGANVAVISECQAGGGGELTAAVRHEAELNQISMLEAESLLGQPNVHFFDVNTLEIWAEGYLPGAVFFNVRDWQKLLPAKKDATLVFYCANRLCTASVLAAREVMKLGYTDVRQMPDGVYGWRISGRPVEKP</sequence>
<feature type="chain" id="PRO_5047448335" evidence="1">
    <location>
        <begin position="20"/>
        <end position="146"/>
    </location>
</feature>
<dbReference type="Proteomes" id="UP001195903">
    <property type="component" value="Unassembled WGS sequence"/>
</dbReference>
<dbReference type="EMBL" id="JAHEPS010000002">
    <property type="protein sequence ID" value="MBT1444064.1"/>
    <property type="molecule type" value="Genomic_DNA"/>
</dbReference>
<evidence type="ECO:0000313" key="3">
    <source>
        <dbReference type="EMBL" id="MBT1444064.1"/>
    </source>
</evidence>
<dbReference type="SMART" id="SM00450">
    <property type="entry name" value="RHOD"/>
    <property type="match status" value="1"/>
</dbReference>
<evidence type="ECO:0000313" key="4">
    <source>
        <dbReference type="Proteomes" id="UP001195903"/>
    </source>
</evidence>
<accession>A0ABS5V305</accession>
<feature type="domain" description="Rhodanese" evidence="2">
    <location>
        <begin position="56"/>
        <end position="145"/>
    </location>
</feature>
<protein>
    <submittedName>
        <fullName evidence="3">Rhodanese-like domain-containing protein</fullName>
    </submittedName>
</protein>
<evidence type="ECO:0000259" key="2">
    <source>
        <dbReference type="PROSITE" id="PS50206"/>
    </source>
</evidence>
<dbReference type="CDD" id="cd00158">
    <property type="entry name" value="RHOD"/>
    <property type="match status" value="1"/>
</dbReference>
<dbReference type="Gene3D" id="3.40.250.10">
    <property type="entry name" value="Rhodanese-like domain"/>
    <property type="match status" value="1"/>
</dbReference>
<comment type="caution">
    <text evidence="3">The sequence shown here is derived from an EMBL/GenBank/DDBJ whole genome shotgun (WGS) entry which is preliminary data.</text>
</comment>
<dbReference type="Pfam" id="PF00581">
    <property type="entry name" value="Rhodanese"/>
    <property type="match status" value="1"/>
</dbReference>
<dbReference type="PROSITE" id="PS50206">
    <property type="entry name" value="RHODANESE_3"/>
    <property type="match status" value="1"/>
</dbReference>
<keyword evidence="1" id="KW-0732">Signal</keyword>
<evidence type="ECO:0000256" key="1">
    <source>
        <dbReference type="SAM" id="SignalP"/>
    </source>
</evidence>
<dbReference type="SUPFAM" id="SSF52821">
    <property type="entry name" value="Rhodanese/Cell cycle control phosphatase"/>
    <property type="match status" value="1"/>
</dbReference>